<organism evidence="7 8">
    <name type="scientific">Selenobaculum gibii</name>
    <dbReference type="NCBI Taxonomy" id="3054208"/>
    <lineage>
        <taxon>Bacteria</taxon>
        <taxon>Bacillati</taxon>
        <taxon>Bacillota</taxon>
        <taxon>Negativicutes</taxon>
        <taxon>Selenomonadales</taxon>
        <taxon>Selenomonadaceae</taxon>
        <taxon>Selenobaculum</taxon>
    </lineage>
</organism>
<dbReference type="AlphaFoldDB" id="A0A9Y2AJR5"/>
<evidence type="ECO:0000259" key="6">
    <source>
        <dbReference type="Pfam" id="PF14833"/>
    </source>
</evidence>
<dbReference type="InterPro" id="IPR029154">
    <property type="entry name" value="HIBADH-like_NADP-bd"/>
</dbReference>
<dbReference type="GO" id="GO:0051287">
    <property type="term" value="F:NAD binding"/>
    <property type="evidence" value="ECO:0007669"/>
    <property type="project" value="InterPro"/>
</dbReference>
<keyword evidence="2" id="KW-0560">Oxidoreductase</keyword>
<dbReference type="GO" id="GO:0016491">
    <property type="term" value="F:oxidoreductase activity"/>
    <property type="evidence" value="ECO:0007669"/>
    <property type="project" value="UniProtKB-KW"/>
</dbReference>
<keyword evidence="3" id="KW-0520">NAD</keyword>
<evidence type="ECO:0000256" key="1">
    <source>
        <dbReference type="ARBA" id="ARBA00009080"/>
    </source>
</evidence>
<dbReference type="InterPro" id="IPR036291">
    <property type="entry name" value="NAD(P)-bd_dom_sf"/>
</dbReference>
<dbReference type="PIRSF" id="PIRSF000103">
    <property type="entry name" value="HIBADH"/>
    <property type="match status" value="1"/>
</dbReference>
<dbReference type="Gene3D" id="1.10.1040.10">
    <property type="entry name" value="N-(1-d-carboxylethyl)-l-norvaline Dehydrogenase, domain 2"/>
    <property type="match status" value="1"/>
</dbReference>
<evidence type="ECO:0000259" key="5">
    <source>
        <dbReference type="Pfam" id="PF03446"/>
    </source>
</evidence>
<dbReference type="EMBL" id="CP120678">
    <property type="protein sequence ID" value="WIW70963.1"/>
    <property type="molecule type" value="Genomic_DNA"/>
</dbReference>
<name>A0A9Y2AJR5_9FIRM</name>
<evidence type="ECO:0000256" key="3">
    <source>
        <dbReference type="ARBA" id="ARBA00023027"/>
    </source>
</evidence>
<dbReference type="Pfam" id="PF14833">
    <property type="entry name" value="NAD_binding_11"/>
    <property type="match status" value="1"/>
</dbReference>
<keyword evidence="8" id="KW-1185">Reference proteome</keyword>
<accession>A0A9Y2AJR5</accession>
<sequence length="290" mass="31199">MKENLTIGFIGIGVMGKSMATHLLNDNYKVHVYTRTKTKAAELLEKGAVWADSSKAIAEKCNFIITMVGYPKDVEEVYFHDGILDHARPGTYCIDMTTSSPTLAKKIANAAKNKNLFALDAPVSGGDIGAKNGQLAIMVGGEREVFEKALPILQLLGTNIKLQGSAGAGQYTKMCNQIVIASNMMGVCEAIVYAKKVGLDPNSVLDSISTGAAGSWSLSNLAPRIIKGDYNPGFFVKHFIKDMKIALDSAAEMNLHLPGLTLAKTLYEELAHKGGENYGTQALIKVLEKE</sequence>
<proteinExistence type="inferred from homology"/>
<dbReference type="SUPFAM" id="SSF51735">
    <property type="entry name" value="NAD(P)-binding Rossmann-fold domains"/>
    <property type="match status" value="1"/>
</dbReference>
<dbReference type="GO" id="GO:0050661">
    <property type="term" value="F:NADP binding"/>
    <property type="evidence" value="ECO:0007669"/>
    <property type="project" value="InterPro"/>
</dbReference>
<gene>
    <name evidence="7" type="ORF">P3F81_01165</name>
</gene>
<evidence type="ECO:0000313" key="7">
    <source>
        <dbReference type="EMBL" id="WIW70963.1"/>
    </source>
</evidence>
<protein>
    <submittedName>
        <fullName evidence="7">NAD(P)-dependent oxidoreductase</fullName>
    </submittedName>
</protein>
<dbReference type="PANTHER" id="PTHR43060">
    <property type="entry name" value="3-HYDROXYISOBUTYRATE DEHYDROGENASE-LIKE 1, MITOCHONDRIAL-RELATED"/>
    <property type="match status" value="1"/>
</dbReference>
<evidence type="ECO:0000256" key="2">
    <source>
        <dbReference type="ARBA" id="ARBA00023002"/>
    </source>
</evidence>
<dbReference type="InterPro" id="IPR006115">
    <property type="entry name" value="6PGDH_NADP-bd"/>
</dbReference>
<dbReference type="InterPro" id="IPR008927">
    <property type="entry name" value="6-PGluconate_DH-like_C_sf"/>
</dbReference>
<dbReference type="Pfam" id="PF03446">
    <property type="entry name" value="NAD_binding_2"/>
    <property type="match status" value="1"/>
</dbReference>
<feature type="active site" evidence="4">
    <location>
        <position position="173"/>
    </location>
</feature>
<dbReference type="SUPFAM" id="SSF48179">
    <property type="entry name" value="6-phosphogluconate dehydrogenase C-terminal domain-like"/>
    <property type="match status" value="1"/>
</dbReference>
<dbReference type="InterPro" id="IPR013328">
    <property type="entry name" value="6PGD_dom2"/>
</dbReference>
<comment type="similarity">
    <text evidence="1">Belongs to the HIBADH-related family.</text>
</comment>
<feature type="domain" description="3-hydroxyisobutyrate dehydrogenase-like NAD-binding" evidence="6">
    <location>
        <begin position="167"/>
        <end position="287"/>
    </location>
</feature>
<evidence type="ECO:0000256" key="4">
    <source>
        <dbReference type="PIRSR" id="PIRSR000103-1"/>
    </source>
</evidence>
<dbReference type="PANTHER" id="PTHR43060:SF15">
    <property type="entry name" value="3-HYDROXYISOBUTYRATE DEHYDROGENASE-LIKE 1, MITOCHONDRIAL-RELATED"/>
    <property type="match status" value="1"/>
</dbReference>
<dbReference type="Gene3D" id="3.40.50.720">
    <property type="entry name" value="NAD(P)-binding Rossmann-like Domain"/>
    <property type="match status" value="1"/>
</dbReference>
<reference evidence="7" key="1">
    <citation type="submission" date="2023-03" db="EMBL/GenBank/DDBJ databases">
        <title>Selenobaculum gbiensis gen. nov. sp. nov., a new bacterium isolated from the gut microbiota of IBD patient.</title>
        <authorList>
            <person name="Yeo S."/>
            <person name="Park H."/>
            <person name="Huh C.S."/>
        </authorList>
    </citation>
    <scope>NUCLEOTIDE SEQUENCE</scope>
    <source>
        <strain evidence="7">ICN-92133</strain>
    </source>
</reference>
<feature type="domain" description="6-phosphogluconate dehydrogenase NADP-binding" evidence="5">
    <location>
        <begin position="6"/>
        <end position="161"/>
    </location>
</feature>
<dbReference type="Proteomes" id="UP001243623">
    <property type="component" value="Chromosome"/>
</dbReference>
<dbReference type="RefSeq" id="WP_309320545.1">
    <property type="nucleotide sequence ID" value="NZ_CP120678.1"/>
</dbReference>
<dbReference type="KEGG" id="sgbi:P3F81_01165"/>
<evidence type="ECO:0000313" key="8">
    <source>
        <dbReference type="Proteomes" id="UP001243623"/>
    </source>
</evidence>
<dbReference type="InterPro" id="IPR015815">
    <property type="entry name" value="HIBADH-related"/>
</dbReference>